<comment type="caution">
    <text evidence="1">The sequence shown here is derived from an EMBL/GenBank/DDBJ whole genome shotgun (WGS) entry which is preliminary data.</text>
</comment>
<gene>
    <name evidence="1" type="ORF">PSSU_0331</name>
</gene>
<evidence type="ECO:0000313" key="2">
    <source>
        <dbReference type="Proteomes" id="UP000216454"/>
    </source>
</evidence>
<accession>A0A261F0X0</accession>
<protein>
    <submittedName>
        <fullName evidence="1">Uncharacterized protein</fullName>
    </submittedName>
</protein>
<keyword evidence="2" id="KW-1185">Reference proteome</keyword>
<dbReference type="Proteomes" id="UP000216454">
    <property type="component" value="Unassembled WGS sequence"/>
</dbReference>
<organism evidence="1 2">
    <name type="scientific">Pseudoscardovia suis</name>
    <dbReference type="NCBI Taxonomy" id="987063"/>
    <lineage>
        <taxon>Bacteria</taxon>
        <taxon>Bacillati</taxon>
        <taxon>Actinomycetota</taxon>
        <taxon>Actinomycetes</taxon>
        <taxon>Bifidobacteriales</taxon>
        <taxon>Bifidobacteriaceae</taxon>
        <taxon>Pseudoscardovia</taxon>
    </lineage>
</organism>
<dbReference type="Pfam" id="PF20486">
    <property type="entry name" value="DUF6725"/>
    <property type="match status" value="1"/>
</dbReference>
<dbReference type="InterPro" id="IPR046571">
    <property type="entry name" value="DUF6725"/>
</dbReference>
<reference evidence="1 2" key="1">
    <citation type="journal article" date="2017" name="BMC Genomics">
        <title>Comparative genomic and phylogenomic analyses of the Bifidobacteriaceae family.</title>
        <authorList>
            <person name="Lugli G.A."/>
            <person name="Milani C."/>
            <person name="Turroni F."/>
            <person name="Duranti S."/>
            <person name="Mancabelli L."/>
            <person name="Mangifesta M."/>
            <person name="Ferrario C."/>
            <person name="Modesto M."/>
            <person name="Mattarelli P."/>
            <person name="Jiri K."/>
            <person name="van Sinderen D."/>
            <person name="Ventura M."/>
        </authorList>
    </citation>
    <scope>NUCLEOTIDE SEQUENCE [LARGE SCALE GENOMIC DNA]</scope>
    <source>
        <strain evidence="1 2">DSM 24744</strain>
    </source>
</reference>
<sequence>MRTDAGIDERTGRRTYRDFLGHVVSWNGTTLVLDRDPSADGRRPAAQVTIDASSIVRLKPIPERRAHRF</sequence>
<dbReference type="AlphaFoldDB" id="A0A261F0X0"/>
<proteinExistence type="predicted"/>
<evidence type="ECO:0000313" key="1">
    <source>
        <dbReference type="EMBL" id="OZG52713.1"/>
    </source>
</evidence>
<dbReference type="EMBL" id="MWWQ01000005">
    <property type="protein sequence ID" value="OZG52713.1"/>
    <property type="molecule type" value="Genomic_DNA"/>
</dbReference>
<name>A0A261F0X0_9BIFI</name>